<dbReference type="AlphaFoldDB" id="A0A839ANB3"/>
<keyword evidence="3" id="KW-1185">Reference proteome</keyword>
<feature type="transmembrane region" description="Helical" evidence="1">
    <location>
        <begin position="36"/>
        <end position="57"/>
    </location>
</feature>
<reference evidence="2 3" key="1">
    <citation type="submission" date="2020-07" db="EMBL/GenBank/DDBJ databases">
        <title>Bacterium isolated from marine sediment.</title>
        <authorList>
            <person name="Shang D."/>
            <person name="Du Z.-J."/>
        </authorList>
    </citation>
    <scope>NUCLEOTIDE SEQUENCE [LARGE SCALE GENOMIC DNA]</scope>
    <source>
        <strain evidence="2 3">S7007</strain>
    </source>
</reference>
<feature type="transmembrane region" description="Helical" evidence="1">
    <location>
        <begin position="110"/>
        <end position="132"/>
    </location>
</feature>
<dbReference type="EMBL" id="JACGLS010000001">
    <property type="protein sequence ID" value="MBA6155699.1"/>
    <property type="molecule type" value="Genomic_DNA"/>
</dbReference>
<feature type="transmembrane region" description="Helical" evidence="1">
    <location>
        <begin position="77"/>
        <end position="98"/>
    </location>
</feature>
<feature type="transmembrane region" description="Helical" evidence="1">
    <location>
        <begin position="6"/>
        <end position="24"/>
    </location>
</feature>
<dbReference type="RefSeq" id="WP_182124183.1">
    <property type="nucleotide sequence ID" value="NZ_JACGLS010000001.1"/>
</dbReference>
<comment type="caution">
    <text evidence="2">The sequence shown here is derived from an EMBL/GenBank/DDBJ whole genome shotgun (WGS) entry which is preliminary data.</text>
</comment>
<name>A0A839ANB3_9FLAO</name>
<dbReference type="Pfam" id="PF14108">
    <property type="entry name" value="ABA4-like"/>
    <property type="match status" value="1"/>
</dbReference>
<evidence type="ECO:0000256" key="1">
    <source>
        <dbReference type="SAM" id="Phobius"/>
    </source>
</evidence>
<keyword evidence="1" id="KW-0812">Transmembrane</keyword>
<keyword evidence="1" id="KW-0472">Membrane</keyword>
<gene>
    <name evidence="2" type="ORF">H3Z83_04065</name>
</gene>
<accession>A0A839ANB3</accession>
<keyword evidence="1" id="KW-1133">Transmembrane helix</keyword>
<protein>
    <submittedName>
        <fullName evidence="2">DUF4281 domain-containing protein</fullName>
    </submittedName>
</protein>
<sequence>MTPTQVFSIAGMITTPMWILMIFFPKWKVTNYLISFKIVPIILSFIYTIYIINTISINGMPDYGNLDSVMKLFTEENAVLAGWVHYLVFDLIIGMWILNASKKLNIHQLIIAPCLFATFMFGPVGFLLFFIIKIIKQNKLQCS</sequence>
<dbReference type="PANTHER" id="PTHR34543">
    <property type="entry name" value="PROTEIN ABA DEFICIENT 4, CHLOROPLASTIC"/>
    <property type="match status" value="1"/>
</dbReference>
<dbReference type="Proteomes" id="UP000563906">
    <property type="component" value="Unassembled WGS sequence"/>
</dbReference>
<evidence type="ECO:0000313" key="3">
    <source>
        <dbReference type="Proteomes" id="UP000563906"/>
    </source>
</evidence>
<evidence type="ECO:0000313" key="2">
    <source>
        <dbReference type="EMBL" id="MBA6155699.1"/>
    </source>
</evidence>
<dbReference type="InterPro" id="IPR025461">
    <property type="entry name" value="ABA4-like"/>
</dbReference>
<proteinExistence type="predicted"/>
<dbReference type="PANTHER" id="PTHR34543:SF1">
    <property type="entry name" value="PROTEIN ABA DEFICIENT 4, CHLOROPLASTIC"/>
    <property type="match status" value="1"/>
</dbReference>
<organism evidence="2 3">
    <name type="scientific">Tenacibaculum pelagium</name>
    <dbReference type="NCBI Taxonomy" id="2759527"/>
    <lineage>
        <taxon>Bacteria</taxon>
        <taxon>Pseudomonadati</taxon>
        <taxon>Bacteroidota</taxon>
        <taxon>Flavobacteriia</taxon>
        <taxon>Flavobacteriales</taxon>
        <taxon>Flavobacteriaceae</taxon>
        <taxon>Tenacibaculum</taxon>
    </lineage>
</organism>